<accession>A0A6S7J1E2</accession>
<name>A0A6S7J1E2_PARCT</name>
<reference evidence="1" key="1">
    <citation type="submission" date="2020-04" db="EMBL/GenBank/DDBJ databases">
        <authorList>
            <person name="Alioto T."/>
            <person name="Alioto T."/>
            <person name="Gomez Garrido J."/>
        </authorList>
    </citation>
    <scope>NUCLEOTIDE SEQUENCE</scope>
    <source>
        <strain evidence="1">A484AB</strain>
    </source>
</reference>
<evidence type="ECO:0000313" key="1">
    <source>
        <dbReference type="EMBL" id="CAB4024037.1"/>
    </source>
</evidence>
<keyword evidence="2" id="KW-1185">Reference proteome</keyword>
<organism evidence="1 2">
    <name type="scientific">Paramuricea clavata</name>
    <name type="common">Red gorgonian</name>
    <name type="synonym">Violescent sea-whip</name>
    <dbReference type="NCBI Taxonomy" id="317549"/>
    <lineage>
        <taxon>Eukaryota</taxon>
        <taxon>Metazoa</taxon>
        <taxon>Cnidaria</taxon>
        <taxon>Anthozoa</taxon>
        <taxon>Octocorallia</taxon>
        <taxon>Malacalcyonacea</taxon>
        <taxon>Plexauridae</taxon>
        <taxon>Paramuricea</taxon>
    </lineage>
</organism>
<evidence type="ECO:0000313" key="2">
    <source>
        <dbReference type="Proteomes" id="UP001152795"/>
    </source>
</evidence>
<comment type="caution">
    <text evidence="1">The sequence shown here is derived from an EMBL/GenBank/DDBJ whole genome shotgun (WGS) entry which is preliminary data.</text>
</comment>
<protein>
    <submittedName>
        <fullName evidence="1">Uncharacterized protein</fullName>
    </submittedName>
</protein>
<feature type="non-terminal residue" evidence="1">
    <location>
        <position position="1"/>
    </location>
</feature>
<dbReference type="AlphaFoldDB" id="A0A6S7J1E2"/>
<proteinExistence type="predicted"/>
<gene>
    <name evidence="1" type="ORF">PACLA_8A071615</name>
</gene>
<dbReference type="Proteomes" id="UP001152795">
    <property type="component" value="Unassembled WGS sequence"/>
</dbReference>
<dbReference type="EMBL" id="CACRXK020012810">
    <property type="protein sequence ID" value="CAB4024037.1"/>
    <property type="molecule type" value="Genomic_DNA"/>
</dbReference>
<sequence length="159" mass="18099">GMYCGGGEESTKASIDTREGKLLLFRVSDCESSGVRRNTDFRQVRVSAPFEIRDDDLINVLNMIGRKCYKKLKGSEGNAMTCLRGSTLCARLDDETIFFNEKGERVGDREFRDRPFAANRIVIRIESVFACGETVTIQMKLHEVHVKPKVYEEDSDEDY</sequence>